<feature type="transmembrane region" description="Helical" evidence="2">
    <location>
        <begin position="250"/>
        <end position="273"/>
    </location>
</feature>
<evidence type="ECO:0000313" key="3">
    <source>
        <dbReference type="EMBL" id="OGC92757.1"/>
    </source>
</evidence>
<feature type="region of interest" description="Disordered" evidence="1">
    <location>
        <begin position="91"/>
        <end position="177"/>
    </location>
</feature>
<dbReference type="Proteomes" id="UP000178176">
    <property type="component" value="Unassembled WGS sequence"/>
</dbReference>
<feature type="compositionally biased region" description="Low complexity" evidence="1">
    <location>
        <begin position="126"/>
        <end position="142"/>
    </location>
</feature>
<keyword evidence="2" id="KW-0812">Transmembrane</keyword>
<reference evidence="3 4" key="1">
    <citation type="journal article" date="2016" name="Nat. Commun.">
        <title>Thousands of microbial genomes shed light on interconnected biogeochemical processes in an aquifer system.</title>
        <authorList>
            <person name="Anantharaman K."/>
            <person name="Brown C.T."/>
            <person name="Hug L.A."/>
            <person name="Sharon I."/>
            <person name="Castelle C.J."/>
            <person name="Probst A.J."/>
            <person name="Thomas B.C."/>
            <person name="Singh A."/>
            <person name="Wilkins M.J."/>
            <person name="Karaoz U."/>
            <person name="Brodie E.L."/>
            <person name="Williams K.H."/>
            <person name="Hubbard S.S."/>
            <person name="Banfield J.F."/>
        </authorList>
    </citation>
    <scope>NUCLEOTIDE SEQUENCE [LARGE SCALE GENOMIC DNA]</scope>
</reference>
<keyword evidence="2" id="KW-1133">Transmembrane helix</keyword>
<feature type="compositionally biased region" description="Low complexity" evidence="1">
    <location>
        <begin position="166"/>
        <end position="177"/>
    </location>
</feature>
<proteinExistence type="predicted"/>
<comment type="caution">
    <text evidence="3">The sequence shown here is derived from an EMBL/GenBank/DDBJ whole genome shotgun (WGS) entry which is preliminary data.</text>
</comment>
<protein>
    <submittedName>
        <fullName evidence="3">Uncharacterized protein</fullName>
    </submittedName>
</protein>
<feature type="compositionally biased region" description="Low complexity" evidence="1">
    <location>
        <begin position="202"/>
        <end position="220"/>
    </location>
</feature>
<feature type="region of interest" description="Disordered" evidence="1">
    <location>
        <begin position="202"/>
        <end position="223"/>
    </location>
</feature>
<feature type="compositionally biased region" description="Low complexity" evidence="1">
    <location>
        <begin position="97"/>
        <end position="115"/>
    </location>
</feature>
<evidence type="ECO:0000256" key="1">
    <source>
        <dbReference type="SAM" id="MobiDB-lite"/>
    </source>
</evidence>
<organism evidence="3 4">
    <name type="scientific">Candidatus Amesbacteria bacterium RIFCSPHIGHO2_01_FULL_48_32b</name>
    <dbReference type="NCBI Taxonomy" id="1797253"/>
    <lineage>
        <taxon>Bacteria</taxon>
        <taxon>Candidatus Amesiibacteriota</taxon>
    </lineage>
</organism>
<accession>A0A1F4YFM0</accession>
<keyword evidence="2" id="KW-0472">Membrane</keyword>
<sequence length="286" mass="30559">MNASLLDIIKGIKKNNRIVEGFRSFIVIAAAVGVILNVAVVNADPPQPSTTPGWYHHFLGNGDCQERYFEEGQKPNPEWEEGLCPIPEVTETPESITETPDPTENPTEPPSTRTPVPTEEHKATRTPDPTEIPTEPPSTRTPDPTSAETDVPGGDCEEDCEEIEETATPTPTPTVGPGTVFTVTQVVTTPVPAITSTVQVFSSPTPTSTSTPTQTPTVVPGHKPQVQGDKWYLDGGLGLNVFLPAIFKDWGQLVAGLCGAILIPLLVLAVLLARRRKKGETGISAS</sequence>
<evidence type="ECO:0000256" key="2">
    <source>
        <dbReference type="SAM" id="Phobius"/>
    </source>
</evidence>
<feature type="compositionally biased region" description="Acidic residues" evidence="1">
    <location>
        <begin position="155"/>
        <end position="165"/>
    </location>
</feature>
<dbReference type="EMBL" id="MEXH01000008">
    <property type="protein sequence ID" value="OGC92757.1"/>
    <property type="molecule type" value="Genomic_DNA"/>
</dbReference>
<gene>
    <name evidence="3" type="ORF">A2876_00155</name>
</gene>
<dbReference type="AlphaFoldDB" id="A0A1F4YFM0"/>
<evidence type="ECO:0000313" key="4">
    <source>
        <dbReference type="Proteomes" id="UP000178176"/>
    </source>
</evidence>
<name>A0A1F4YFM0_9BACT</name>
<feature type="transmembrane region" description="Helical" evidence="2">
    <location>
        <begin position="21"/>
        <end position="41"/>
    </location>
</feature>